<gene>
    <name evidence="2" type="ORF">M5K25_012768</name>
</gene>
<evidence type="ECO:0000313" key="2">
    <source>
        <dbReference type="EMBL" id="KAL0917688.1"/>
    </source>
</evidence>
<organism evidence="2 3">
    <name type="scientific">Dendrobium thyrsiflorum</name>
    <name type="common">Pinecone-like raceme dendrobium</name>
    <name type="synonym">Orchid</name>
    <dbReference type="NCBI Taxonomy" id="117978"/>
    <lineage>
        <taxon>Eukaryota</taxon>
        <taxon>Viridiplantae</taxon>
        <taxon>Streptophyta</taxon>
        <taxon>Embryophyta</taxon>
        <taxon>Tracheophyta</taxon>
        <taxon>Spermatophyta</taxon>
        <taxon>Magnoliopsida</taxon>
        <taxon>Liliopsida</taxon>
        <taxon>Asparagales</taxon>
        <taxon>Orchidaceae</taxon>
        <taxon>Epidendroideae</taxon>
        <taxon>Malaxideae</taxon>
        <taxon>Dendrobiinae</taxon>
        <taxon>Dendrobium</taxon>
    </lineage>
</organism>
<dbReference type="EMBL" id="JANQDX010000010">
    <property type="protein sequence ID" value="KAL0917688.1"/>
    <property type="molecule type" value="Genomic_DNA"/>
</dbReference>
<reference evidence="2 3" key="1">
    <citation type="journal article" date="2024" name="Plant Biotechnol. J.">
        <title>Dendrobium thyrsiflorum genome and its molecular insights into genes involved in important horticultural traits.</title>
        <authorList>
            <person name="Chen B."/>
            <person name="Wang J.Y."/>
            <person name="Zheng P.J."/>
            <person name="Li K.L."/>
            <person name="Liang Y.M."/>
            <person name="Chen X.F."/>
            <person name="Zhang C."/>
            <person name="Zhao X."/>
            <person name="He X."/>
            <person name="Zhang G.Q."/>
            <person name="Liu Z.J."/>
            <person name="Xu Q."/>
        </authorList>
    </citation>
    <scope>NUCLEOTIDE SEQUENCE [LARGE SCALE GENOMIC DNA]</scope>
    <source>
        <strain evidence="2">GZMU011</strain>
    </source>
</reference>
<feature type="transmembrane region" description="Helical" evidence="1">
    <location>
        <begin position="338"/>
        <end position="361"/>
    </location>
</feature>
<sequence length="417" mass="47280">MNTLTHIQSALEDLPPEFGLMIKEDYGWRRAVELSEEQKKCTHNWEHNKAITGAFTKCTFCAMATNCKMRIHCIICKITACPMCASFYLSITLEESRKELLLHDKGKRIVDDEAEGEAEAGVKILNETLKEHAEKPKRKILNKLFNIIISFEVPEVPEFKIRAIIDTGATSCYISIDDVQEEAREALTYSVVFNGVNSVTQSRTCDISPTNGRILRILGLVGKLEGSSTTLLKTPRDFDGWIEICCREKVSLTFLSLSLHYCGVWRLDLGGEMYGRALPKPRGRNNDDDDNKNKFQYRLQQDTLRENARKPMSERYKDNDGREIPGIKRHFIGISFEVFMATFAEETLVFLFVFAPSVSYLSPRFPVGLLGSLLGGFGYPAGWLFLYPLFGILCCLLGSTPWLFGSLLFRAFELLFP</sequence>
<dbReference type="AlphaFoldDB" id="A0ABD0UYB0"/>
<keyword evidence="1" id="KW-1133">Transmembrane helix</keyword>
<accession>A0ABD0UYB0</accession>
<comment type="caution">
    <text evidence="2">The sequence shown here is derived from an EMBL/GenBank/DDBJ whole genome shotgun (WGS) entry which is preliminary data.</text>
</comment>
<evidence type="ECO:0000256" key="1">
    <source>
        <dbReference type="SAM" id="Phobius"/>
    </source>
</evidence>
<evidence type="ECO:0008006" key="4">
    <source>
        <dbReference type="Google" id="ProtNLM"/>
    </source>
</evidence>
<proteinExistence type="predicted"/>
<protein>
    <recommendedName>
        <fullName evidence="4">Peptidase A2 domain-containing protein</fullName>
    </recommendedName>
</protein>
<name>A0ABD0UYB0_DENTH</name>
<keyword evidence="1" id="KW-0812">Transmembrane</keyword>
<dbReference type="Proteomes" id="UP001552299">
    <property type="component" value="Unassembled WGS sequence"/>
</dbReference>
<feature type="transmembrane region" description="Helical" evidence="1">
    <location>
        <begin position="381"/>
        <end position="404"/>
    </location>
</feature>
<keyword evidence="3" id="KW-1185">Reference proteome</keyword>
<keyword evidence="1" id="KW-0472">Membrane</keyword>
<evidence type="ECO:0000313" key="3">
    <source>
        <dbReference type="Proteomes" id="UP001552299"/>
    </source>
</evidence>